<accession>A0ABD1L486</accession>
<feature type="region of interest" description="Disordered" evidence="1">
    <location>
        <begin position="96"/>
        <end position="117"/>
    </location>
</feature>
<feature type="compositionally biased region" description="Basic and acidic residues" evidence="1">
    <location>
        <begin position="102"/>
        <end position="117"/>
    </location>
</feature>
<dbReference type="Proteomes" id="UP001603857">
    <property type="component" value="Unassembled WGS sequence"/>
</dbReference>
<dbReference type="InterPro" id="IPR011990">
    <property type="entry name" value="TPR-like_helical_dom_sf"/>
</dbReference>
<dbReference type="PANTHER" id="PTHR47926">
    <property type="entry name" value="PENTATRICOPEPTIDE REPEAT-CONTAINING PROTEIN"/>
    <property type="match status" value="1"/>
</dbReference>
<keyword evidence="3" id="KW-1185">Reference proteome</keyword>
<comment type="caution">
    <text evidence="2">The sequence shown here is derived from an EMBL/GenBank/DDBJ whole genome shotgun (WGS) entry which is preliminary data.</text>
</comment>
<evidence type="ECO:0000256" key="1">
    <source>
        <dbReference type="SAM" id="MobiDB-lite"/>
    </source>
</evidence>
<gene>
    <name evidence="2" type="ORF">Fmac_032206</name>
</gene>
<proteinExistence type="predicted"/>
<organism evidence="2 3">
    <name type="scientific">Flemingia macrophylla</name>
    <dbReference type="NCBI Taxonomy" id="520843"/>
    <lineage>
        <taxon>Eukaryota</taxon>
        <taxon>Viridiplantae</taxon>
        <taxon>Streptophyta</taxon>
        <taxon>Embryophyta</taxon>
        <taxon>Tracheophyta</taxon>
        <taxon>Spermatophyta</taxon>
        <taxon>Magnoliopsida</taxon>
        <taxon>eudicotyledons</taxon>
        <taxon>Gunneridae</taxon>
        <taxon>Pentapetalae</taxon>
        <taxon>rosids</taxon>
        <taxon>fabids</taxon>
        <taxon>Fabales</taxon>
        <taxon>Fabaceae</taxon>
        <taxon>Papilionoideae</taxon>
        <taxon>50 kb inversion clade</taxon>
        <taxon>NPAAA clade</taxon>
        <taxon>indigoferoid/millettioid clade</taxon>
        <taxon>Phaseoleae</taxon>
        <taxon>Flemingia</taxon>
    </lineage>
</organism>
<dbReference type="AlphaFoldDB" id="A0ABD1L486"/>
<dbReference type="InterPro" id="IPR046960">
    <property type="entry name" value="PPR_At4g14850-like_plant"/>
</dbReference>
<protein>
    <submittedName>
        <fullName evidence="2">Uncharacterized protein</fullName>
    </submittedName>
</protein>
<reference evidence="2 3" key="1">
    <citation type="submission" date="2024-08" db="EMBL/GenBank/DDBJ databases">
        <title>Insights into the chromosomal genome structure of Flemingia macrophylla.</title>
        <authorList>
            <person name="Ding Y."/>
            <person name="Zhao Y."/>
            <person name="Bi W."/>
            <person name="Wu M."/>
            <person name="Zhao G."/>
            <person name="Gong Y."/>
            <person name="Li W."/>
            <person name="Zhang P."/>
        </authorList>
    </citation>
    <scope>NUCLEOTIDE SEQUENCE [LARGE SCALE GENOMIC DNA]</scope>
    <source>
        <strain evidence="2">DYQJB</strain>
        <tissue evidence="2">Leaf</tissue>
    </source>
</reference>
<evidence type="ECO:0000313" key="3">
    <source>
        <dbReference type="Proteomes" id="UP001603857"/>
    </source>
</evidence>
<dbReference type="Gene3D" id="1.25.40.10">
    <property type="entry name" value="Tetratricopeptide repeat domain"/>
    <property type="match status" value="1"/>
</dbReference>
<evidence type="ECO:0000313" key="2">
    <source>
        <dbReference type="EMBL" id="KAL2318330.1"/>
    </source>
</evidence>
<dbReference type="EMBL" id="JBGMDY010000011">
    <property type="protein sequence ID" value="KAL2318330.1"/>
    <property type="molecule type" value="Genomic_DNA"/>
</dbReference>
<name>A0ABD1L486_9FABA</name>
<sequence length="117" mass="12928">MLASLTRSNQHTQSLKLFVHTHSSHSLRPDHYTLSIIVVAAANACRATFEAQLHAHAVQTGLEAHSHLANSLLSLYSKARDLGSIKCAFEKIRLPHSGKRRRGDDGEAEEHNSHICN</sequence>